<dbReference type="PANTHER" id="PTHR11439">
    <property type="entry name" value="GAG-POL-RELATED RETROTRANSPOSON"/>
    <property type="match status" value="1"/>
</dbReference>
<dbReference type="InParanoid" id="A0A5E4GHI2"/>
<dbReference type="EMBL" id="CABIKO010000757">
    <property type="protein sequence ID" value="VVA39234.1"/>
    <property type="molecule type" value="Genomic_DNA"/>
</dbReference>
<dbReference type="PANTHER" id="PTHR11439:SF502">
    <property type="entry name" value="SECRETED RXLR EFFECTOR PROTEIN 161-LIKE"/>
    <property type="match status" value="1"/>
</dbReference>
<proteinExistence type="predicted"/>
<name>A0A5E4GHI2_PRUDU</name>
<protein>
    <submittedName>
        <fullName evidence="1">PREDICTED: Retrovirus-related Pol poly from transposon</fullName>
    </submittedName>
</protein>
<dbReference type="Gramene" id="VVA39234">
    <property type="protein sequence ID" value="VVA39234"/>
    <property type="gene ID" value="Prudul26B030144"/>
</dbReference>
<reference evidence="2" key="1">
    <citation type="journal article" date="2020" name="Plant J.">
        <title>Transposons played a major role in the diversification between the closely related almond and peach genomes: results from the almond genome sequence.</title>
        <authorList>
            <person name="Alioto T."/>
            <person name="Alexiou K.G."/>
            <person name="Bardil A."/>
            <person name="Barteri F."/>
            <person name="Castanera R."/>
            <person name="Cruz F."/>
            <person name="Dhingra A."/>
            <person name="Duval H."/>
            <person name="Fernandez I Marti A."/>
            <person name="Frias L."/>
            <person name="Galan B."/>
            <person name="Garcia J.L."/>
            <person name="Howad W."/>
            <person name="Gomez-Garrido J."/>
            <person name="Gut M."/>
            <person name="Julca I."/>
            <person name="Morata J."/>
            <person name="Puigdomenech P."/>
            <person name="Ribeca P."/>
            <person name="Rubio Cabetas M.J."/>
            <person name="Vlasova A."/>
            <person name="Wirthensohn M."/>
            <person name="Garcia-Mas J."/>
            <person name="Gabaldon T."/>
            <person name="Casacuberta J.M."/>
            <person name="Arus P."/>
        </authorList>
    </citation>
    <scope>NUCLEOTIDE SEQUENCE [LARGE SCALE GENOMIC DNA]</scope>
    <source>
        <strain evidence="2">cv. Texas</strain>
    </source>
</reference>
<sequence length="174" mass="19459">MFSASLLARFMHKPSKKHYGAAKRVLRYIQVTIDFGIEYVAGKSALLIGYCDSDWSGSKEDMKSTSGYAFSFGSGAFSWASVKQHSVALSNAEAKYVSAAEATSQAIWLRFVLEDFGEEQATATTLFYDNTSATAICKNPIFHQRSKHIRRKFHFIRDAIQEGVIDLVYCKGEE</sequence>
<gene>
    <name evidence="1" type="ORF">ALMOND_2B030144</name>
</gene>
<dbReference type="Proteomes" id="UP000327085">
    <property type="component" value="Unassembled WGS sequence"/>
</dbReference>
<evidence type="ECO:0000313" key="2">
    <source>
        <dbReference type="Proteomes" id="UP000327085"/>
    </source>
</evidence>
<evidence type="ECO:0000313" key="1">
    <source>
        <dbReference type="EMBL" id="VVA39234.1"/>
    </source>
</evidence>
<organism evidence="1 2">
    <name type="scientific">Prunus dulcis</name>
    <name type="common">Almond</name>
    <name type="synonym">Amygdalus dulcis</name>
    <dbReference type="NCBI Taxonomy" id="3755"/>
    <lineage>
        <taxon>Eukaryota</taxon>
        <taxon>Viridiplantae</taxon>
        <taxon>Streptophyta</taxon>
        <taxon>Embryophyta</taxon>
        <taxon>Tracheophyta</taxon>
        <taxon>Spermatophyta</taxon>
        <taxon>Magnoliopsida</taxon>
        <taxon>eudicotyledons</taxon>
        <taxon>Gunneridae</taxon>
        <taxon>Pentapetalae</taxon>
        <taxon>rosids</taxon>
        <taxon>fabids</taxon>
        <taxon>Rosales</taxon>
        <taxon>Rosaceae</taxon>
        <taxon>Amygdaloideae</taxon>
        <taxon>Amygdaleae</taxon>
        <taxon>Prunus</taxon>
    </lineage>
</organism>
<dbReference type="AlphaFoldDB" id="A0A5E4GHI2"/>
<dbReference type="CDD" id="cd09272">
    <property type="entry name" value="RNase_HI_RT_Ty1"/>
    <property type="match status" value="1"/>
</dbReference>
<accession>A0A5E4GHI2</accession>
<dbReference type="OMA" id="WLCHILA"/>